<proteinExistence type="predicted"/>
<gene>
    <name evidence="1" type="ORF">PG996_004127</name>
</gene>
<comment type="caution">
    <text evidence="1">The sequence shown here is derived from an EMBL/GenBank/DDBJ whole genome shotgun (WGS) entry which is preliminary data.</text>
</comment>
<name>A0ABR1W392_9PEZI</name>
<protein>
    <submittedName>
        <fullName evidence="1">Uncharacterized protein</fullName>
    </submittedName>
</protein>
<evidence type="ECO:0000313" key="2">
    <source>
        <dbReference type="Proteomes" id="UP001446871"/>
    </source>
</evidence>
<keyword evidence="2" id="KW-1185">Reference proteome</keyword>
<organism evidence="1 2">
    <name type="scientific">Apiospora saccharicola</name>
    <dbReference type="NCBI Taxonomy" id="335842"/>
    <lineage>
        <taxon>Eukaryota</taxon>
        <taxon>Fungi</taxon>
        <taxon>Dikarya</taxon>
        <taxon>Ascomycota</taxon>
        <taxon>Pezizomycotina</taxon>
        <taxon>Sordariomycetes</taxon>
        <taxon>Xylariomycetidae</taxon>
        <taxon>Amphisphaeriales</taxon>
        <taxon>Apiosporaceae</taxon>
        <taxon>Apiospora</taxon>
    </lineage>
</organism>
<accession>A0ABR1W392</accession>
<evidence type="ECO:0000313" key="1">
    <source>
        <dbReference type="EMBL" id="KAK8077957.1"/>
    </source>
</evidence>
<reference evidence="1 2" key="1">
    <citation type="submission" date="2023-01" db="EMBL/GenBank/DDBJ databases">
        <title>Analysis of 21 Apiospora genomes using comparative genomics revels a genus with tremendous synthesis potential of carbohydrate active enzymes and secondary metabolites.</title>
        <authorList>
            <person name="Sorensen T."/>
        </authorList>
    </citation>
    <scope>NUCLEOTIDE SEQUENCE [LARGE SCALE GENOMIC DNA]</scope>
    <source>
        <strain evidence="1 2">CBS 83171</strain>
    </source>
</reference>
<dbReference type="Proteomes" id="UP001446871">
    <property type="component" value="Unassembled WGS sequence"/>
</dbReference>
<sequence length="297" mass="34450">MGLPLLKEFLYHGFVSGFRWNTRRRWSEKHQAYIFHALLNANYSKPLRNGIVQSYKRKDGKGIPNLRKETICDMFAMIWNYAAENVDSCKKMKPRAFFAECKANYECADTIPDEALYQFTLRAIHARNLFKEYHPNWKISEGTAMTEAIDNFLNAFAKEYDVSYGLDEYKKPPLERDEAKIEEIMTMRAHNLTIRNDYLPVAHVSGDSDGSEDNALFVDKEYTEEMARRVAETTDRAAQMTLVDGQIGPQQPSADVEFSWEFPADKVDSDDEADFKDWEESFLEEQEDKVNNTIVLL</sequence>
<dbReference type="EMBL" id="JAQQWM010000002">
    <property type="protein sequence ID" value="KAK8077957.1"/>
    <property type="molecule type" value="Genomic_DNA"/>
</dbReference>